<evidence type="ECO:0000313" key="3">
    <source>
        <dbReference type="Proteomes" id="UP001165190"/>
    </source>
</evidence>
<keyword evidence="1" id="KW-0732">Signal</keyword>
<dbReference type="Proteomes" id="UP001165190">
    <property type="component" value="Unassembled WGS sequence"/>
</dbReference>
<gene>
    <name evidence="2" type="ORF">HRI_003550300</name>
</gene>
<keyword evidence="3" id="KW-1185">Reference proteome</keyword>
<accession>A0A9W7MI65</accession>
<dbReference type="EMBL" id="BSYR01000033">
    <property type="protein sequence ID" value="GMI98810.1"/>
    <property type="molecule type" value="Genomic_DNA"/>
</dbReference>
<proteinExistence type="predicted"/>
<name>A0A9W7MI65_HIBTR</name>
<protein>
    <submittedName>
        <fullName evidence="2">Uncharacterized protein</fullName>
    </submittedName>
</protein>
<sequence length="79" mass="9153">MAAKFSHQLYLYGAFLTFILLQSFVVQSKLVELESTQNHEQGQRRISVAWLISDDQISMNYLIWMPSTPFPVENVTTSR</sequence>
<organism evidence="2 3">
    <name type="scientific">Hibiscus trionum</name>
    <name type="common">Flower of an hour</name>
    <dbReference type="NCBI Taxonomy" id="183268"/>
    <lineage>
        <taxon>Eukaryota</taxon>
        <taxon>Viridiplantae</taxon>
        <taxon>Streptophyta</taxon>
        <taxon>Embryophyta</taxon>
        <taxon>Tracheophyta</taxon>
        <taxon>Spermatophyta</taxon>
        <taxon>Magnoliopsida</taxon>
        <taxon>eudicotyledons</taxon>
        <taxon>Gunneridae</taxon>
        <taxon>Pentapetalae</taxon>
        <taxon>rosids</taxon>
        <taxon>malvids</taxon>
        <taxon>Malvales</taxon>
        <taxon>Malvaceae</taxon>
        <taxon>Malvoideae</taxon>
        <taxon>Hibiscus</taxon>
    </lineage>
</organism>
<evidence type="ECO:0000313" key="2">
    <source>
        <dbReference type="EMBL" id="GMI98810.1"/>
    </source>
</evidence>
<evidence type="ECO:0000256" key="1">
    <source>
        <dbReference type="SAM" id="SignalP"/>
    </source>
</evidence>
<dbReference type="AlphaFoldDB" id="A0A9W7MI65"/>
<feature type="chain" id="PRO_5040915583" evidence="1">
    <location>
        <begin position="29"/>
        <end position="79"/>
    </location>
</feature>
<feature type="signal peptide" evidence="1">
    <location>
        <begin position="1"/>
        <end position="28"/>
    </location>
</feature>
<comment type="caution">
    <text evidence="2">The sequence shown here is derived from an EMBL/GenBank/DDBJ whole genome shotgun (WGS) entry which is preliminary data.</text>
</comment>
<reference evidence="2" key="1">
    <citation type="submission" date="2023-05" db="EMBL/GenBank/DDBJ databases">
        <title>Genome and transcriptome analyses reveal genes involved in the formation of fine ridges on petal epidermal cells in Hibiscus trionum.</title>
        <authorList>
            <person name="Koshimizu S."/>
            <person name="Masuda S."/>
            <person name="Ishii T."/>
            <person name="Shirasu K."/>
            <person name="Hoshino A."/>
            <person name="Arita M."/>
        </authorList>
    </citation>
    <scope>NUCLEOTIDE SEQUENCE</scope>
    <source>
        <strain evidence="2">Hamamatsu line</strain>
    </source>
</reference>